<name>L9ZKA3_NATA2</name>
<evidence type="ECO:0000256" key="1">
    <source>
        <dbReference type="SAM" id="MobiDB-lite"/>
    </source>
</evidence>
<evidence type="ECO:0000313" key="3">
    <source>
        <dbReference type="Proteomes" id="UP000011511"/>
    </source>
</evidence>
<evidence type="ECO:0000313" key="2">
    <source>
        <dbReference type="EMBL" id="ELY85977.1"/>
    </source>
</evidence>
<dbReference type="AlphaFoldDB" id="L9ZKA3"/>
<dbReference type="RefSeq" id="WP_007109724.1">
    <property type="nucleotide sequence ID" value="NZ_AOIK01000029.1"/>
</dbReference>
<gene>
    <name evidence="2" type="ORF">C485_12268</name>
</gene>
<organism evidence="2 3">
    <name type="scientific">Natrinema altunense (strain JCM 12890 / CGMCC 1.3731 / AJ2)</name>
    <dbReference type="NCBI Taxonomy" id="1227494"/>
    <lineage>
        <taxon>Archaea</taxon>
        <taxon>Methanobacteriati</taxon>
        <taxon>Methanobacteriota</taxon>
        <taxon>Stenosarchaea group</taxon>
        <taxon>Halobacteria</taxon>
        <taxon>Halobacteriales</taxon>
        <taxon>Natrialbaceae</taxon>
        <taxon>Natrinema</taxon>
    </lineage>
</organism>
<reference evidence="2 3" key="1">
    <citation type="journal article" date="2014" name="PLoS Genet.">
        <title>Phylogenetically driven sequencing of extremely halophilic archaea reveals strategies for static and dynamic osmo-response.</title>
        <authorList>
            <person name="Becker E.A."/>
            <person name="Seitzer P.M."/>
            <person name="Tritt A."/>
            <person name="Larsen D."/>
            <person name="Krusor M."/>
            <person name="Yao A.I."/>
            <person name="Wu D."/>
            <person name="Madern D."/>
            <person name="Eisen J.A."/>
            <person name="Darling A.E."/>
            <person name="Facciotti M.T."/>
        </authorList>
    </citation>
    <scope>NUCLEOTIDE SEQUENCE [LARGE SCALE GENOMIC DNA]</scope>
    <source>
        <strain evidence="2 3">JCM 12890</strain>
    </source>
</reference>
<dbReference type="PATRIC" id="fig|1227494.3.peg.2466"/>
<protein>
    <submittedName>
        <fullName evidence="2">Uncharacterized protein</fullName>
    </submittedName>
</protein>
<accession>L9ZKA3</accession>
<sequence>MTDHTGSRSATDPAKTETDPADDDPMTSETIIARLTHWFRQRPTSIEFWEIVVTDERLLWCFVGESFRSLLLRADMGERDRAAVAELSPPEVAAFDDRNFAVPLEALEELRLVTGTRLRRARLVVTWREDEDDIEYEERTLSQSRTADPQRELVTELQSDPRLEGVDVVVETPRFPRL</sequence>
<dbReference type="eggNOG" id="arCOG10743">
    <property type="taxonomic scope" value="Archaea"/>
</dbReference>
<dbReference type="EMBL" id="AOIK01000029">
    <property type="protein sequence ID" value="ELY85977.1"/>
    <property type="molecule type" value="Genomic_DNA"/>
</dbReference>
<keyword evidence="3" id="KW-1185">Reference proteome</keyword>
<comment type="caution">
    <text evidence="2">The sequence shown here is derived from an EMBL/GenBank/DDBJ whole genome shotgun (WGS) entry which is preliminary data.</text>
</comment>
<proteinExistence type="predicted"/>
<feature type="region of interest" description="Disordered" evidence="1">
    <location>
        <begin position="1"/>
        <end position="26"/>
    </location>
</feature>
<dbReference type="Proteomes" id="UP000011511">
    <property type="component" value="Unassembled WGS sequence"/>
</dbReference>